<gene>
    <name evidence="1" type="ORF">DBX24_06205</name>
</gene>
<dbReference type="Pfam" id="PF19775">
    <property type="entry name" value="DUF6261"/>
    <property type="match status" value="1"/>
</dbReference>
<keyword evidence="2" id="KW-1185">Reference proteome</keyword>
<accession>A0A6P1QUU8</accession>
<dbReference type="EMBL" id="CP029149">
    <property type="protein sequence ID" value="QHN65505.1"/>
    <property type="molecule type" value="Genomic_DNA"/>
</dbReference>
<dbReference type="RefSeq" id="WP_160224318.1">
    <property type="nucleotide sequence ID" value="NZ_CP029149.1"/>
</dbReference>
<sequence>MKTPKLQKLLLTKLQNAEFAQFITRLLEDVSKANLDLNQDLNAKGLLDTIKSQSETYDKALMQVYANDESKKIAELDKIRDADLQSLKDSIKPYRTAKKEAEQKAYHSLKILFNQYKNLAKESYEEETKKLSILISQLKSDDYKNSVKELGIGKFVTEVETSNEAFDKLFSKRSSSTLKKETYNTKKQRQELAETYRKLSSYIAVLAEVRDEPYYKSFLAVINNSRKYYADLLAKKGKPGTEKKEKK</sequence>
<dbReference type="OrthoDB" id="2233316at2"/>
<organism evidence="1 2">
    <name type="scientific">Bergeyella cardium</name>
    <dbReference type="NCBI Taxonomy" id="1585976"/>
    <lineage>
        <taxon>Bacteria</taxon>
        <taxon>Pseudomonadati</taxon>
        <taxon>Bacteroidota</taxon>
        <taxon>Flavobacteriia</taxon>
        <taxon>Flavobacteriales</taxon>
        <taxon>Weeksellaceae</taxon>
        <taxon>Bergeyella</taxon>
    </lineage>
</organism>
<protein>
    <submittedName>
        <fullName evidence="1">Uncharacterized protein</fullName>
    </submittedName>
</protein>
<dbReference type="AlphaFoldDB" id="A0A6P1QUU8"/>
<name>A0A6P1QUU8_9FLAO</name>
<dbReference type="KEGG" id="bcad:DBX24_06205"/>
<evidence type="ECO:0000313" key="1">
    <source>
        <dbReference type="EMBL" id="QHN65505.1"/>
    </source>
</evidence>
<reference evidence="1 2" key="1">
    <citation type="submission" date="2018-04" db="EMBL/GenBank/DDBJ databases">
        <title>Characteristic and Complete Genome Sequencing of A Novel Member of Infective Endocarditis Causative Bacteria: Bergeyella cardium QL-PH.</title>
        <authorList>
            <person name="Pan H."/>
            <person name="Sun E."/>
            <person name="Zhang Y."/>
        </authorList>
    </citation>
    <scope>NUCLEOTIDE SEQUENCE [LARGE SCALE GENOMIC DNA]</scope>
    <source>
        <strain evidence="1 2">HPQL</strain>
    </source>
</reference>
<proteinExistence type="predicted"/>
<evidence type="ECO:0000313" key="2">
    <source>
        <dbReference type="Proteomes" id="UP000464318"/>
    </source>
</evidence>
<dbReference type="InterPro" id="IPR046228">
    <property type="entry name" value="DUF6261"/>
</dbReference>
<dbReference type="Proteomes" id="UP000464318">
    <property type="component" value="Chromosome"/>
</dbReference>